<evidence type="ECO:0000313" key="4">
    <source>
        <dbReference type="EMBL" id="KAK3023576.1"/>
    </source>
</evidence>
<dbReference type="Pfam" id="PF04825">
    <property type="entry name" value="Rad21_Rec8_N"/>
    <property type="match status" value="1"/>
</dbReference>
<dbReference type="InterPro" id="IPR006910">
    <property type="entry name" value="Rad21_Rec8_N"/>
</dbReference>
<gene>
    <name evidence="4" type="ORF">RJ639_044036</name>
</gene>
<evidence type="ECO:0000313" key="5">
    <source>
        <dbReference type="Proteomes" id="UP001188597"/>
    </source>
</evidence>
<organism evidence="4 5">
    <name type="scientific">Escallonia herrerae</name>
    <dbReference type="NCBI Taxonomy" id="1293975"/>
    <lineage>
        <taxon>Eukaryota</taxon>
        <taxon>Viridiplantae</taxon>
        <taxon>Streptophyta</taxon>
        <taxon>Embryophyta</taxon>
        <taxon>Tracheophyta</taxon>
        <taxon>Spermatophyta</taxon>
        <taxon>Magnoliopsida</taxon>
        <taxon>eudicotyledons</taxon>
        <taxon>Gunneridae</taxon>
        <taxon>Pentapetalae</taxon>
        <taxon>asterids</taxon>
        <taxon>campanulids</taxon>
        <taxon>Escalloniales</taxon>
        <taxon>Escalloniaceae</taxon>
        <taxon>Escallonia</taxon>
    </lineage>
</organism>
<dbReference type="GO" id="GO:0005634">
    <property type="term" value="C:nucleus"/>
    <property type="evidence" value="ECO:0007669"/>
    <property type="project" value="UniProtKB-SubCell"/>
</dbReference>
<evidence type="ECO:0000256" key="1">
    <source>
        <dbReference type="ARBA" id="ARBA00004123"/>
    </source>
</evidence>
<reference evidence="4" key="1">
    <citation type="submission" date="2022-12" db="EMBL/GenBank/DDBJ databases">
        <title>Draft genome assemblies for two species of Escallonia (Escalloniales).</title>
        <authorList>
            <person name="Chanderbali A."/>
            <person name="Dervinis C."/>
            <person name="Anghel I."/>
            <person name="Soltis D."/>
            <person name="Soltis P."/>
            <person name="Zapata F."/>
        </authorList>
    </citation>
    <scope>NUCLEOTIDE SEQUENCE</scope>
    <source>
        <strain evidence="4">UCBG64.0493</strain>
        <tissue evidence="4">Leaf</tissue>
    </source>
</reference>
<comment type="subcellular location">
    <subcellularLocation>
        <location evidence="1">Nucleus</location>
    </subcellularLocation>
</comment>
<dbReference type="GO" id="GO:0003682">
    <property type="term" value="F:chromatin binding"/>
    <property type="evidence" value="ECO:0007669"/>
    <property type="project" value="TreeGrafter"/>
</dbReference>
<accession>A0AA88W9M5</accession>
<feature type="domain" description="Rad21/Rec8-like protein N-terminal" evidence="3">
    <location>
        <begin position="1"/>
        <end position="93"/>
    </location>
</feature>
<comment type="caution">
    <text evidence="4">The sequence shown here is derived from an EMBL/GenBank/DDBJ whole genome shotgun (WGS) entry which is preliminary data.</text>
</comment>
<proteinExistence type="predicted"/>
<sequence length="177" mass="20338">MFYSQCLLSKKGPLGTIWVAAHCLKRLKKEQVAQTNISSSVDKILLDEVPVVTYRILGYLLLGVVRIYSKKVEYLFHDCHDVLTGICHFSVNKKSKTPMEAMVVPYSSITLPERFELDAFDLEVLEDSSRGHVKPREEIMLEGRNEVVEHQPFDKYQFEENDGKFETYSTSCTPVKE</sequence>
<dbReference type="PANTHER" id="PTHR12585">
    <property type="entry name" value="SCC1 / RAD21 FAMILY MEMBER"/>
    <property type="match status" value="1"/>
</dbReference>
<keyword evidence="5" id="KW-1185">Reference proteome</keyword>
<dbReference type="InterPro" id="IPR039781">
    <property type="entry name" value="Rad21/Rec8-like"/>
</dbReference>
<protein>
    <recommendedName>
        <fullName evidence="3">Rad21/Rec8-like protein N-terminal domain-containing protein</fullName>
    </recommendedName>
</protein>
<evidence type="ECO:0000256" key="2">
    <source>
        <dbReference type="ARBA" id="ARBA00023242"/>
    </source>
</evidence>
<keyword evidence="2" id="KW-0539">Nucleus</keyword>
<dbReference type="Proteomes" id="UP001188597">
    <property type="component" value="Unassembled WGS sequence"/>
</dbReference>
<dbReference type="GO" id="GO:1990414">
    <property type="term" value="P:replication-born double-strand break repair via sister chromatid exchange"/>
    <property type="evidence" value="ECO:0007669"/>
    <property type="project" value="TreeGrafter"/>
</dbReference>
<dbReference type="PANTHER" id="PTHR12585:SF73">
    <property type="entry name" value="SISTER CHROMATID COHESION 1 PROTEIN 2"/>
    <property type="match status" value="1"/>
</dbReference>
<name>A0AA88W9M5_9ASTE</name>
<dbReference type="EMBL" id="JAVXUP010000646">
    <property type="protein sequence ID" value="KAK3023576.1"/>
    <property type="molecule type" value="Genomic_DNA"/>
</dbReference>
<dbReference type="GO" id="GO:0007062">
    <property type="term" value="P:sister chromatid cohesion"/>
    <property type="evidence" value="ECO:0007669"/>
    <property type="project" value="InterPro"/>
</dbReference>
<evidence type="ECO:0000259" key="3">
    <source>
        <dbReference type="Pfam" id="PF04825"/>
    </source>
</evidence>
<dbReference type="GO" id="GO:0008278">
    <property type="term" value="C:cohesin complex"/>
    <property type="evidence" value="ECO:0007669"/>
    <property type="project" value="InterPro"/>
</dbReference>
<dbReference type="AlphaFoldDB" id="A0AA88W9M5"/>